<keyword evidence="1" id="KW-1133">Transmembrane helix</keyword>
<name>A0ABU7S140_9ACTN</name>
<feature type="transmembrane region" description="Helical" evidence="1">
    <location>
        <begin position="106"/>
        <end position="138"/>
    </location>
</feature>
<protein>
    <submittedName>
        <fullName evidence="2">ABC transporter permease</fullName>
    </submittedName>
</protein>
<feature type="transmembrane region" description="Helical" evidence="1">
    <location>
        <begin position="158"/>
        <end position="181"/>
    </location>
</feature>
<keyword evidence="3" id="KW-1185">Reference proteome</keyword>
<dbReference type="Proteomes" id="UP001332243">
    <property type="component" value="Unassembled WGS sequence"/>
</dbReference>
<evidence type="ECO:0000256" key="1">
    <source>
        <dbReference type="SAM" id="Phobius"/>
    </source>
</evidence>
<feature type="transmembrane region" description="Helical" evidence="1">
    <location>
        <begin position="27"/>
        <end position="47"/>
    </location>
</feature>
<keyword evidence="1" id="KW-0812">Transmembrane</keyword>
<feature type="transmembrane region" description="Helical" evidence="1">
    <location>
        <begin position="67"/>
        <end position="85"/>
    </location>
</feature>
<evidence type="ECO:0000313" key="2">
    <source>
        <dbReference type="EMBL" id="MEE6262495.1"/>
    </source>
</evidence>
<dbReference type="RefSeq" id="WP_331217429.1">
    <property type="nucleotide sequence ID" value="NZ_JAZGQK010000028.1"/>
</dbReference>
<keyword evidence="1" id="KW-0472">Membrane</keyword>
<gene>
    <name evidence="2" type="ORF">V1633_28820</name>
</gene>
<accession>A0ABU7S140</accession>
<dbReference type="PANTHER" id="PTHR37305:SF1">
    <property type="entry name" value="MEMBRANE PROTEIN"/>
    <property type="match status" value="1"/>
</dbReference>
<organism evidence="2 3">
    <name type="scientific">Plantactinospora sonchi</name>
    <dbReference type="NCBI Taxonomy" id="1544735"/>
    <lineage>
        <taxon>Bacteria</taxon>
        <taxon>Bacillati</taxon>
        <taxon>Actinomycetota</taxon>
        <taxon>Actinomycetes</taxon>
        <taxon>Micromonosporales</taxon>
        <taxon>Micromonosporaceae</taxon>
        <taxon>Plantactinospora</taxon>
    </lineage>
</organism>
<dbReference type="PANTHER" id="PTHR37305">
    <property type="entry name" value="INTEGRAL MEMBRANE PROTEIN-RELATED"/>
    <property type="match status" value="1"/>
</dbReference>
<feature type="transmembrane region" description="Helical" evidence="1">
    <location>
        <begin position="243"/>
        <end position="264"/>
    </location>
</feature>
<comment type="caution">
    <text evidence="2">The sequence shown here is derived from an EMBL/GenBank/DDBJ whole genome shotgun (WGS) entry which is preliminary data.</text>
</comment>
<sequence length="269" mass="27887">MTGRSARAGTTARAEWTKLRTVPSTGWLLLAVTVVTVAAGALAMAGVDTSRCPAPTECFEDTTRVSLWGIRMAQIAVVVLAVLAVTNEYGTGLIQITLAARPRREVVLAAKAAVLTVVVLVAAVPGVLGSLLVGRIVLPGHGFTPANGYPPLSLADEPTLRAATGSVLYLGLVALLALGIGTAVRDTAAAMVMVFALLYSFPVITQLVTDPRWQERLGKVAPMTSGLAVQATTALERQPIGPWAGLGVLAIWAAGALLVGGLLFRFRDA</sequence>
<reference evidence="2 3" key="1">
    <citation type="submission" date="2024-01" db="EMBL/GenBank/DDBJ databases">
        <title>Genome insights into Plantactinospora sonchi sp. nov.</title>
        <authorList>
            <person name="Wang L."/>
        </authorList>
    </citation>
    <scope>NUCLEOTIDE SEQUENCE [LARGE SCALE GENOMIC DNA]</scope>
    <source>
        <strain evidence="2 3">NEAU-QY2</strain>
    </source>
</reference>
<dbReference type="EMBL" id="JAZGQK010000028">
    <property type="protein sequence ID" value="MEE6262495.1"/>
    <property type="molecule type" value="Genomic_DNA"/>
</dbReference>
<evidence type="ECO:0000313" key="3">
    <source>
        <dbReference type="Proteomes" id="UP001332243"/>
    </source>
</evidence>
<proteinExistence type="predicted"/>
<feature type="transmembrane region" description="Helical" evidence="1">
    <location>
        <begin position="188"/>
        <end position="208"/>
    </location>
</feature>